<dbReference type="EC" id="6.1.1.-" evidence="7"/>
<feature type="binding site" evidence="7">
    <location>
        <position position="136"/>
    </location>
    <ligand>
        <name>L-glutamate</name>
        <dbReference type="ChEBI" id="CHEBI:29985"/>
    </ligand>
</feature>
<dbReference type="Proteomes" id="UP000095454">
    <property type="component" value="Unassembled WGS sequence"/>
</dbReference>
<feature type="binding site" evidence="7">
    <location>
        <position position="343"/>
    </location>
    <ligand>
        <name>ATP</name>
        <dbReference type="ChEBI" id="CHEBI:30616"/>
    </ligand>
</feature>
<evidence type="ECO:0000259" key="9">
    <source>
        <dbReference type="Pfam" id="PF00749"/>
    </source>
</evidence>
<evidence type="ECO:0000256" key="6">
    <source>
        <dbReference type="ARBA" id="ARBA00023146"/>
    </source>
</evidence>
<dbReference type="InterPro" id="IPR049940">
    <property type="entry name" value="GluQ/Sye"/>
</dbReference>
<dbReference type="NCBIfam" id="NF004314">
    <property type="entry name" value="PRK05710.1-3"/>
    <property type="match status" value="1"/>
</dbReference>
<keyword evidence="3 7" id="KW-0547">Nucleotide-binding</keyword>
<dbReference type="HAMAP" id="MF_01428">
    <property type="entry name" value="Glu_Q_tRNA_synth"/>
    <property type="match status" value="1"/>
</dbReference>
<keyword evidence="5 7" id="KW-0067">ATP-binding</keyword>
<protein>
    <recommendedName>
        <fullName evidence="7">Glutamyl-Q tRNA(Asp) synthetase</fullName>
        <shortName evidence="7">Glu-Q-RSs</shortName>
        <ecNumber evidence="7">6.1.1.-</ecNumber>
    </recommendedName>
</protein>
<dbReference type="PANTHER" id="PTHR43311">
    <property type="entry name" value="GLUTAMATE--TRNA LIGASE"/>
    <property type="match status" value="1"/>
</dbReference>
<dbReference type="InterPro" id="IPR020058">
    <property type="entry name" value="Glu/Gln-tRNA-synth_Ib_cat-dom"/>
</dbReference>
<evidence type="ECO:0000256" key="7">
    <source>
        <dbReference type="HAMAP-Rule" id="MF_01428"/>
    </source>
</evidence>
<dbReference type="EMBL" id="CZAQ01000068">
    <property type="protein sequence ID" value="CUP41743.1"/>
    <property type="molecule type" value="Genomic_DNA"/>
</dbReference>
<evidence type="ECO:0000256" key="2">
    <source>
        <dbReference type="ARBA" id="ARBA00022723"/>
    </source>
</evidence>
<dbReference type="InterPro" id="IPR001412">
    <property type="entry name" value="aa-tRNA-synth_I_CS"/>
</dbReference>
<dbReference type="Pfam" id="PF00749">
    <property type="entry name" value="tRNA-synt_1c"/>
    <property type="match status" value="1"/>
</dbReference>
<feature type="binding site" evidence="7">
    <location>
        <position position="192"/>
    </location>
    <ligand>
        <name>Zn(2+)</name>
        <dbReference type="ChEBI" id="CHEBI:29105"/>
    </ligand>
</feature>
<dbReference type="PROSITE" id="PS00178">
    <property type="entry name" value="AA_TRNA_LIGASE_I"/>
    <property type="match status" value="1"/>
</dbReference>
<organism evidence="10 11">
    <name type="scientific">Collinsella aerofaciens</name>
    <dbReference type="NCBI Taxonomy" id="74426"/>
    <lineage>
        <taxon>Bacteria</taxon>
        <taxon>Bacillati</taxon>
        <taxon>Actinomycetota</taxon>
        <taxon>Coriobacteriia</taxon>
        <taxon>Coriobacteriales</taxon>
        <taxon>Coriobacteriaceae</taxon>
        <taxon>Collinsella</taxon>
    </lineage>
</organism>
<gene>
    <name evidence="10" type="primary">gltX</name>
    <name evidence="7" type="synonym">gluQ</name>
    <name evidence="10" type="ORF">ERS852514_01914</name>
</gene>
<feature type="short sequence motif" description="'HIGH' region" evidence="7">
    <location>
        <begin position="103"/>
        <end position="113"/>
    </location>
</feature>
<feature type="binding site" evidence="7">
    <location>
        <position position="194"/>
    </location>
    <ligand>
        <name>Zn(2+)</name>
        <dbReference type="ChEBI" id="CHEBI:29105"/>
    </ligand>
</feature>
<feature type="binding site" evidence="7">
    <location>
        <position position="284"/>
    </location>
    <ligand>
        <name>L-glutamate</name>
        <dbReference type="ChEBI" id="CHEBI:29985"/>
    </ligand>
</feature>
<dbReference type="GO" id="GO:0008270">
    <property type="term" value="F:zinc ion binding"/>
    <property type="evidence" value="ECO:0007669"/>
    <property type="project" value="UniProtKB-UniRule"/>
</dbReference>
<keyword evidence="8" id="KW-0648">Protein biosynthesis</keyword>
<dbReference type="SUPFAM" id="SSF52374">
    <property type="entry name" value="Nucleotidylyl transferase"/>
    <property type="match status" value="1"/>
</dbReference>
<dbReference type="InterPro" id="IPR000924">
    <property type="entry name" value="Glu/Gln-tRNA-synth"/>
</dbReference>
<name>A0A174MZG3_9ACTN</name>
<evidence type="ECO:0000256" key="5">
    <source>
        <dbReference type="ARBA" id="ARBA00022840"/>
    </source>
</evidence>
<reference evidence="10 11" key="1">
    <citation type="submission" date="2015-09" db="EMBL/GenBank/DDBJ databases">
        <authorList>
            <consortium name="Pathogen Informatics"/>
        </authorList>
    </citation>
    <scope>NUCLEOTIDE SEQUENCE [LARGE SCALE GENOMIC DNA]</scope>
    <source>
        <strain evidence="10 11">2789STDY5834902</strain>
    </source>
</reference>
<keyword evidence="1 7" id="KW-0436">Ligase</keyword>
<dbReference type="GO" id="GO:0006424">
    <property type="term" value="P:glutamyl-tRNA aminoacylation"/>
    <property type="evidence" value="ECO:0007669"/>
    <property type="project" value="InterPro"/>
</dbReference>
<evidence type="ECO:0000256" key="4">
    <source>
        <dbReference type="ARBA" id="ARBA00022833"/>
    </source>
</evidence>
<keyword evidence="2 7" id="KW-0479">Metal-binding</keyword>
<sequence length="406" mass="44623">MPLSRSLEDHVPLFRGNPGSCEELPGFLSFERLGWRAAIELSSRWFDTRNARRRQLAGHGNVSPTAPRAILVRMDINARNIATPAAVAPATAVPTPVVGRFAPSPSGRMHLGNVFSCLCAWLSARSQGGSIVLRIEDLDDRCKRPELAVQLIDDLAWLGLEWDEGPYYQHDRLDLYEAALRQLQDAGLTYPCFCTRAELHAASAPHASDGTPIYRGACRALSAEEVARRSALRAPATRLRVPAVDDLADDVVEFVDRTYGAQCEALATECGDFLVRRSDGVFAYQLAVVVDDAAMGVTEVVRGCDLLGSTPRQIYLQHLLGLATPHYAHIPLLMSPDGRRLSKRDRDLDLGELRARFGTPEALLGWLAGQTGIAPDTTPRSAEQLAEHFSWDVIRAHRENITVMAE</sequence>
<comment type="cofactor">
    <cofactor evidence="7">
        <name>Zn(2+)</name>
        <dbReference type="ChEBI" id="CHEBI:29105"/>
    </cofactor>
    <text evidence="7">Binds 1 zinc ion per subunit.</text>
</comment>
<dbReference type="NCBIfam" id="NF004315">
    <property type="entry name" value="PRK05710.1-4"/>
    <property type="match status" value="1"/>
</dbReference>
<dbReference type="AlphaFoldDB" id="A0A174MZG3"/>
<feature type="binding site" evidence="7">
    <location>
        <position position="218"/>
    </location>
    <ligand>
        <name>Zn(2+)</name>
        <dbReference type="ChEBI" id="CHEBI:29105"/>
    </ligand>
</feature>
<dbReference type="PANTHER" id="PTHR43311:SF1">
    <property type="entry name" value="GLUTAMYL-Q TRNA(ASP) SYNTHETASE"/>
    <property type="match status" value="1"/>
</dbReference>
<feature type="short sequence motif" description="'KMSKS' region" evidence="7">
    <location>
        <begin position="340"/>
        <end position="344"/>
    </location>
</feature>
<feature type="binding site" evidence="7">
    <location>
        <position position="302"/>
    </location>
    <ligand>
        <name>L-glutamate</name>
        <dbReference type="ChEBI" id="CHEBI:29985"/>
    </ligand>
</feature>
<dbReference type="NCBIfam" id="TIGR03838">
    <property type="entry name" value="queuosine_YadB"/>
    <property type="match status" value="1"/>
</dbReference>
<dbReference type="InterPro" id="IPR014729">
    <property type="entry name" value="Rossmann-like_a/b/a_fold"/>
</dbReference>
<dbReference type="Gene3D" id="3.40.50.620">
    <property type="entry name" value="HUPs"/>
    <property type="match status" value="1"/>
</dbReference>
<evidence type="ECO:0000313" key="10">
    <source>
        <dbReference type="EMBL" id="CUP41743.1"/>
    </source>
</evidence>
<accession>A0A174MZG3</accession>
<comment type="similarity">
    <text evidence="7">Belongs to the class-I aminoacyl-tRNA synthetase family. GluQ subfamily.</text>
</comment>
<dbReference type="GO" id="GO:0006400">
    <property type="term" value="P:tRNA modification"/>
    <property type="evidence" value="ECO:0007669"/>
    <property type="project" value="InterPro"/>
</dbReference>
<proteinExistence type="inferred from homology"/>
<evidence type="ECO:0000256" key="3">
    <source>
        <dbReference type="ARBA" id="ARBA00022741"/>
    </source>
</evidence>
<dbReference type="PRINTS" id="PR00987">
    <property type="entry name" value="TRNASYNTHGLU"/>
</dbReference>
<dbReference type="GO" id="GO:0004818">
    <property type="term" value="F:glutamate-tRNA ligase activity"/>
    <property type="evidence" value="ECO:0007669"/>
    <property type="project" value="TreeGrafter"/>
</dbReference>
<dbReference type="GO" id="GO:0005829">
    <property type="term" value="C:cytosol"/>
    <property type="evidence" value="ECO:0007669"/>
    <property type="project" value="TreeGrafter"/>
</dbReference>
<keyword evidence="4 7" id="KW-0862">Zinc</keyword>
<dbReference type="GO" id="GO:0005524">
    <property type="term" value="F:ATP binding"/>
    <property type="evidence" value="ECO:0007669"/>
    <property type="project" value="UniProtKB-KW"/>
</dbReference>
<feature type="binding site" evidence="7">
    <location>
        <begin position="100"/>
        <end position="104"/>
    </location>
    <ligand>
        <name>L-glutamate</name>
        <dbReference type="ChEBI" id="CHEBI:29985"/>
    </ligand>
</feature>
<evidence type="ECO:0000256" key="8">
    <source>
        <dbReference type="RuleBase" id="RU363037"/>
    </source>
</evidence>
<dbReference type="InterPro" id="IPR022380">
    <property type="entry name" value="Glu-Q_tRNA(Asp)_Synthase"/>
</dbReference>
<evidence type="ECO:0000313" key="11">
    <source>
        <dbReference type="Proteomes" id="UP000095454"/>
    </source>
</evidence>
<feature type="binding site" evidence="7">
    <location>
        <position position="214"/>
    </location>
    <ligand>
        <name>Zn(2+)</name>
        <dbReference type="ChEBI" id="CHEBI:29105"/>
    </ligand>
</feature>
<feature type="domain" description="Glutamyl/glutaminyl-tRNA synthetase class Ib catalytic" evidence="9">
    <location>
        <begin position="97"/>
        <end position="349"/>
    </location>
</feature>
<comment type="function">
    <text evidence="7">Catalyzes the tRNA-independent activation of glutamate in presence of ATP and the subsequent transfer of glutamate onto a tRNA(Asp). Glutamate is transferred on the 2-amino-5-(4,5-dihydroxy-2-cyclopenten-1-yl) moiety of the queuosine in the wobble position of the QUC anticodon.</text>
</comment>
<evidence type="ECO:0000256" key="1">
    <source>
        <dbReference type="ARBA" id="ARBA00022598"/>
    </source>
</evidence>
<keyword evidence="6 7" id="KW-0030">Aminoacyl-tRNA synthetase</keyword>